<dbReference type="Pfam" id="PF06013">
    <property type="entry name" value="WXG100"/>
    <property type="match status" value="1"/>
</dbReference>
<sequence length="263" mass="29239">MTGFYGGDTEQMIDLYREFHRKSNAIQSVINGIQWDLQMLQDQWKGEDFESFNATFWDGIRPQAKETFDAIETMGRELREHTEEQDDASSADDGLLKTLKDIYSNGKAALSIIAKTAEKLWEGIKSGKIDWKALRDGADQLTDWWQKSGIADDLGRLVKSKGFKRIAKLIPIVDIPLGLHDMVTAKDPIEFVTALGGLVGSVPHPSAAIFGAMCDVAGIADWVGEEFFDYDLSREVWDGLSDAADDWADGKTWGPGLYPWAGV</sequence>
<dbReference type="Gene3D" id="1.10.287.1060">
    <property type="entry name" value="ESAT-6-like"/>
    <property type="match status" value="1"/>
</dbReference>
<gene>
    <name evidence="1" type="ORF">JOF43_001136</name>
</gene>
<dbReference type="RefSeq" id="WP_209900150.1">
    <property type="nucleotide sequence ID" value="NZ_BAAAJW010000018.1"/>
</dbReference>
<dbReference type="InterPro" id="IPR036689">
    <property type="entry name" value="ESAT-6-like_sf"/>
</dbReference>
<comment type="caution">
    <text evidence="1">The sequence shown here is derived from an EMBL/GenBank/DDBJ whole genome shotgun (WGS) entry which is preliminary data.</text>
</comment>
<organism evidence="1 2">
    <name type="scientific">Brachybacterium sacelli</name>
    <dbReference type="NCBI Taxonomy" id="173364"/>
    <lineage>
        <taxon>Bacteria</taxon>
        <taxon>Bacillati</taxon>
        <taxon>Actinomycetota</taxon>
        <taxon>Actinomycetes</taxon>
        <taxon>Micrococcales</taxon>
        <taxon>Dermabacteraceae</taxon>
        <taxon>Brachybacterium</taxon>
    </lineage>
</organism>
<name>A0ABS4WYA0_9MICO</name>
<accession>A0ABS4WYA0</accession>
<dbReference type="SUPFAM" id="SSF140453">
    <property type="entry name" value="EsxAB dimer-like"/>
    <property type="match status" value="1"/>
</dbReference>
<dbReference type="InterPro" id="IPR010310">
    <property type="entry name" value="T7SS_ESAT-6-like"/>
</dbReference>
<reference evidence="1 2" key="1">
    <citation type="submission" date="2021-03" db="EMBL/GenBank/DDBJ databases">
        <title>Sequencing the genomes of 1000 actinobacteria strains.</title>
        <authorList>
            <person name="Klenk H.-P."/>
        </authorList>
    </citation>
    <scope>NUCLEOTIDE SEQUENCE [LARGE SCALE GENOMIC DNA]</scope>
    <source>
        <strain evidence="1 2">DSM 14566</strain>
    </source>
</reference>
<dbReference type="EMBL" id="JAGIOD010000001">
    <property type="protein sequence ID" value="MBP2381179.1"/>
    <property type="molecule type" value="Genomic_DNA"/>
</dbReference>
<proteinExistence type="predicted"/>
<keyword evidence="2" id="KW-1185">Reference proteome</keyword>
<protein>
    <submittedName>
        <fullName evidence="1">WXG100 family type VII secretion target</fullName>
    </submittedName>
</protein>
<dbReference type="Proteomes" id="UP001519290">
    <property type="component" value="Unassembled WGS sequence"/>
</dbReference>
<evidence type="ECO:0000313" key="2">
    <source>
        <dbReference type="Proteomes" id="UP001519290"/>
    </source>
</evidence>
<evidence type="ECO:0000313" key="1">
    <source>
        <dbReference type="EMBL" id="MBP2381179.1"/>
    </source>
</evidence>